<comment type="caution">
    <text evidence="2">The sequence shown here is derived from an EMBL/GenBank/DDBJ whole genome shotgun (WGS) entry which is preliminary data.</text>
</comment>
<gene>
    <name evidence="2" type="ORF">V5F32_15060</name>
</gene>
<dbReference type="InterPro" id="IPR025671">
    <property type="entry name" value="HXXEE"/>
</dbReference>
<evidence type="ECO:0000256" key="1">
    <source>
        <dbReference type="SAM" id="Phobius"/>
    </source>
</evidence>
<keyword evidence="1" id="KW-0472">Membrane</keyword>
<dbReference type="EMBL" id="JBAFVH010000008">
    <property type="protein sequence ID" value="MFG1373492.1"/>
    <property type="molecule type" value="Genomic_DNA"/>
</dbReference>
<feature type="transmembrane region" description="Helical" evidence="1">
    <location>
        <begin position="100"/>
        <end position="118"/>
    </location>
</feature>
<accession>A0ABW6ZYD7</accession>
<keyword evidence="1" id="KW-0812">Transmembrane</keyword>
<feature type="transmembrane region" description="Helical" evidence="1">
    <location>
        <begin position="73"/>
        <end position="93"/>
    </location>
</feature>
<protein>
    <submittedName>
        <fullName evidence="2">HXXEE domain-containing protein</fullName>
    </submittedName>
</protein>
<dbReference type="Proteomes" id="UP001604002">
    <property type="component" value="Unassembled WGS sequence"/>
</dbReference>
<dbReference type="Pfam" id="PF13787">
    <property type="entry name" value="HXXEE"/>
    <property type="match status" value="1"/>
</dbReference>
<keyword evidence="1" id="KW-1133">Transmembrane helix</keyword>
<organism evidence="2 3">
    <name type="scientific">Xanthobacter oligotrophicus</name>
    <dbReference type="NCBI Taxonomy" id="2607286"/>
    <lineage>
        <taxon>Bacteria</taxon>
        <taxon>Pseudomonadati</taxon>
        <taxon>Pseudomonadota</taxon>
        <taxon>Alphaproteobacteria</taxon>
        <taxon>Hyphomicrobiales</taxon>
        <taxon>Xanthobacteraceae</taxon>
        <taxon>Xanthobacter</taxon>
    </lineage>
</organism>
<feature type="transmembrane region" description="Helical" evidence="1">
    <location>
        <begin position="130"/>
        <end position="149"/>
    </location>
</feature>
<keyword evidence="3" id="KW-1185">Reference proteome</keyword>
<sequence length="161" mass="17545">MLTGLALGDLAWLALGAYAFHMMEEYQFNWRDWARAVIGLPVSWSDFYVTNGIVVVLGIVQAQMAAHVPLMPLVFAALMLINATFFHVAPFVWTRGRFSPGLLSAVVLFYPLGIAIFARAAGDGVLTPGLAIGAFVGGAVLMASPIIFLRLREKPYFQQTP</sequence>
<reference evidence="2 3" key="1">
    <citation type="submission" date="2024-02" db="EMBL/GenBank/DDBJ databases">
        <title>Expansion and revision of Xanthobacter and proposal of Roseixanthobacter gen. nov.</title>
        <authorList>
            <person name="Soltysiak M.P.M."/>
            <person name="Jalihal A."/>
            <person name="Ory A."/>
            <person name="Chrisophersen C."/>
            <person name="Lee A.D."/>
            <person name="Boulton J."/>
            <person name="Springer M."/>
        </authorList>
    </citation>
    <scope>NUCLEOTIDE SEQUENCE [LARGE SCALE GENOMIC DNA]</scope>
    <source>
        <strain evidence="2 3">23A</strain>
    </source>
</reference>
<evidence type="ECO:0000313" key="2">
    <source>
        <dbReference type="EMBL" id="MFG1373492.1"/>
    </source>
</evidence>
<evidence type="ECO:0000313" key="3">
    <source>
        <dbReference type="Proteomes" id="UP001604002"/>
    </source>
</evidence>
<name>A0ABW6ZYD7_9HYPH</name>
<proteinExistence type="predicted"/>
<dbReference type="RefSeq" id="WP_393993253.1">
    <property type="nucleotide sequence ID" value="NZ_JBAFVH010000008.1"/>
</dbReference>